<evidence type="ECO:0000313" key="2">
    <source>
        <dbReference type="EMBL" id="SFM19627.1"/>
    </source>
</evidence>
<sequence length="86" mass="9727">MGERPSAPSVHYVGFRDDRYWNAVRIFGGPRVIHRRWDFYASRDVGPGDVVIFAEGDETQPLADRNATDIDERWLPGPPPDPCGDD</sequence>
<dbReference type="OrthoDB" id="7997653at2"/>
<keyword evidence="3" id="KW-1185">Reference proteome</keyword>
<organism evidence="2 3">
    <name type="scientific">Methylobacterium pseudosasicola</name>
    <dbReference type="NCBI Taxonomy" id="582667"/>
    <lineage>
        <taxon>Bacteria</taxon>
        <taxon>Pseudomonadati</taxon>
        <taxon>Pseudomonadota</taxon>
        <taxon>Alphaproteobacteria</taxon>
        <taxon>Hyphomicrobiales</taxon>
        <taxon>Methylobacteriaceae</taxon>
        <taxon>Methylobacterium</taxon>
    </lineage>
</organism>
<name>A0A1I4NWF6_9HYPH</name>
<reference evidence="3" key="1">
    <citation type="submission" date="2016-10" db="EMBL/GenBank/DDBJ databases">
        <authorList>
            <person name="Varghese N."/>
            <person name="Submissions S."/>
        </authorList>
    </citation>
    <scope>NUCLEOTIDE SEQUENCE [LARGE SCALE GENOMIC DNA]</scope>
    <source>
        <strain evidence="3">BL36</strain>
    </source>
</reference>
<evidence type="ECO:0000256" key="1">
    <source>
        <dbReference type="SAM" id="MobiDB-lite"/>
    </source>
</evidence>
<dbReference type="EMBL" id="FOTK01000022">
    <property type="protein sequence ID" value="SFM19627.1"/>
    <property type="molecule type" value="Genomic_DNA"/>
</dbReference>
<protein>
    <submittedName>
        <fullName evidence="2">Uncharacterized protein</fullName>
    </submittedName>
</protein>
<proteinExistence type="predicted"/>
<accession>A0A1I4NWF6</accession>
<dbReference type="Proteomes" id="UP000199048">
    <property type="component" value="Unassembled WGS sequence"/>
</dbReference>
<evidence type="ECO:0000313" key="3">
    <source>
        <dbReference type="Proteomes" id="UP000199048"/>
    </source>
</evidence>
<feature type="compositionally biased region" description="Pro residues" evidence="1">
    <location>
        <begin position="76"/>
        <end position="86"/>
    </location>
</feature>
<dbReference type="AlphaFoldDB" id="A0A1I4NWF6"/>
<feature type="region of interest" description="Disordered" evidence="1">
    <location>
        <begin position="64"/>
        <end position="86"/>
    </location>
</feature>
<dbReference type="RefSeq" id="WP_092043413.1">
    <property type="nucleotide sequence ID" value="NZ_FOTK01000022.1"/>
</dbReference>
<gene>
    <name evidence="2" type="ORF">SAMN05192568_102249</name>
</gene>